<name>A0A7Z8YDR2_CAPOC</name>
<protein>
    <submittedName>
        <fullName evidence="1">Uncharacterized protein</fullName>
    </submittedName>
</protein>
<dbReference type="AlphaFoldDB" id="A0A7Z8YDR2"/>
<proteinExistence type="predicted"/>
<reference evidence="1 2" key="1">
    <citation type="submission" date="2018-11" db="EMBL/GenBank/DDBJ databases">
        <authorList>
            <consortium name="Pathogen Informatics"/>
        </authorList>
    </citation>
    <scope>NUCLEOTIDE SEQUENCE [LARGE SCALE GENOMIC DNA]</scope>
    <source>
        <strain evidence="1 2">NCTC11458</strain>
    </source>
</reference>
<dbReference type="EMBL" id="UYIQ01000001">
    <property type="protein sequence ID" value="VDG81673.1"/>
    <property type="molecule type" value="Genomic_DNA"/>
</dbReference>
<dbReference type="Proteomes" id="UP000276733">
    <property type="component" value="Unassembled WGS sequence"/>
</dbReference>
<accession>A0A7Z8YDR2</accession>
<gene>
    <name evidence="1" type="ORF">NCTC11458_00966</name>
</gene>
<sequence>MKNLYILTEERPKISVLATILQKFSTDQKAPCFIDNLRILPILEKDTFSFTYELIGFRSNIVNKVFIKTVSGTSSFADFLIFYQQNIPTSTDIPLYAIEETKTDDKESRNTGVYQRITKFIFLNFYYPNTKKIMLYALQVEQKEEPTETYIFGTKLLLTLGVEILGKKLDPQLFTPFTSVQEVINLKAQMRRPPAGNTPILITQKQNTIEISGRLFKNDSLAHDPNIGALSAIAATLRHLGWKHTITITQHGLSQKHLTPKNKFVQVANALNLSIQGLTLPKASFAPQYWHYDLDGEKLGTIFIHLVVENFTQGYSIFENHAGCEKSYFVPKEGEPIPLAKYKDRTKYKAGDKNQIIHIPDLILLDFARSEVINIEGKKYQFRNNGIAELANYDYIEEHYIKKYYNPRRIIRTVVLYGSTETQLIEIEIGFLLNQNGQLILGV</sequence>
<evidence type="ECO:0000313" key="1">
    <source>
        <dbReference type="EMBL" id="VDG81673.1"/>
    </source>
</evidence>
<evidence type="ECO:0000313" key="2">
    <source>
        <dbReference type="Proteomes" id="UP000276733"/>
    </source>
</evidence>
<organism evidence="1 2">
    <name type="scientific">Capnocytophaga ochracea</name>
    <dbReference type="NCBI Taxonomy" id="1018"/>
    <lineage>
        <taxon>Bacteria</taxon>
        <taxon>Pseudomonadati</taxon>
        <taxon>Bacteroidota</taxon>
        <taxon>Flavobacteriia</taxon>
        <taxon>Flavobacteriales</taxon>
        <taxon>Flavobacteriaceae</taxon>
        <taxon>Capnocytophaga</taxon>
    </lineage>
</organism>
<dbReference type="RefSeq" id="WP_181831315.1">
    <property type="nucleotide sequence ID" value="NZ_UYIQ01000001.1"/>
</dbReference>
<dbReference type="REBASE" id="422302">
    <property type="entry name" value="Cla11458ORF963P"/>
</dbReference>
<comment type="caution">
    <text evidence="1">The sequence shown here is derived from an EMBL/GenBank/DDBJ whole genome shotgun (WGS) entry which is preliminary data.</text>
</comment>